<evidence type="ECO:0000256" key="4">
    <source>
        <dbReference type="ARBA" id="ARBA00022475"/>
    </source>
</evidence>
<evidence type="ECO:0000256" key="2">
    <source>
        <dbReference type="ARBA" id="ARBA00006474"/>
    </source>
</evidence>
<evidence type="ECO:0000256" key="12">
    <source>
        <dbReference type="ARBA" id="ARBA00023136"/>
    </source>
</evidence>
<organism evidence="19 20">
    <name type="scientific">Candidatus Trichorickettsia mobilis</name>
    <dbReference type="NCBI Taxonomy" id="1346319"/>
    <lineage>
        <taxon>Bacteria</taxon>
        <taxon>Pseudomonadati</taxon>
        <taxon>Pseudomonadota</taxon>
        <taxon>Alphaproteobacteria</taxon>
        <taxon>Rickettsiales</taxon>
        <taxon>Rickettsiaceae</taxon>
        <taxon>Rickettsieae</taxon>
        <taxon>Candidatus Trichorickettsia</taxon>
    </lineage>
</organism>
<evidence type="ECO:0000256" key="13">
    <source>
        <dbReference type="ARBA" id="ARBA00023306"/>
    </source>
</evidence>
<evidence type="ECO:0000313" key="20">
    <source>
        <dbReference type="Proteomes" id="UP001326613"/>
    </source>
</evidence>
<keyword evidence="5" id="KW-0132">Cell division</keyword>
<dbReference type="PROSITE" id="PS50901">
    <property type="entry name" value="FTSK"/>
    <property type="match status" value="1"/>
</dbReference>
<feature type="transmembrane region" description="Helical" evidence="17">
    <location>
        <begin position="139"/>
        <end position="159"/>
    </location>
</feature>
<evidence type="ECO:0000256" key="11">
    <source>
        <dbReference type="ARBA" id="ARBA00023125"/>
    </source>
</evidence>
<dbReference type="Gene3D" id="3.30.980.40">
    <property type="match status" value="1"/>
</dbReference>
<dbReference type="Gene3D" id="1.10.10.10">
    <property type="entry name" value="Winged helix-like DNA-binding domain superfamily/Winged helix DNA-binding domain"/>
    <property type="match status" value="1"/>
</dbReference>
<dbReference type="InterPro" id="IPR027417">
    <property type="entry name" value="P-loop_NTPase"/>
</dbReference>
<evidence type="ECO:0000256" key="15">
    <source>
        <dbReference type="ARBA" id="ARBA00025923"/>
    </source>
</evidence>
<evidence type="ECO:0000256" key="1">
    <source>
        <dbReference type="ARBA" id="ARBA00004651"/>
    </source>
</evidence>
<keyword evidence="10 17" id="KW-1133">Transmembrane helix</keyword>
<evidence type="ECO:0000256" key="17">
    <source>
        <dbReference type="SAM" id="Phobius"/>
    </source>
</evidence>
<evidence type="ECO:0000256" key="6">
    <source>
        <dbReference type="ARBA" id="ARBA00022692"/>
    </source>
</evidence>
<keyword evidence="13" id="KW-0131">Cell cycle</keyword>
<accession>A0ABZ0UVA0</accession>
<keyword evidence="8" id="KW-0159">Chromosome partition</keyword>
<dbReference type="SUPFAM" id="SSF52540">
    <property type="entry name" value="P-loop containing nucleoside triphosphate hydrolases"/>
    <property type="match status" value="1"/>
</dbReference>
<comment type="function">
    <text evidence="14">Essential cell division protein that coordinates cell division and chromosome segregation. The N-terminus is involved in assembly of the cell-division machinery. The C-terminus functions as a DNA motor that moves dsDNA in an ATP-dependent manner towards the dif recombination site, which is located within the replication terminus region. Translocation stops specifically at Xer-dif sites, where FtsK interacts with the Xer recombinase, allowing activation of chromosome unlinking by recombination. FtsK orienting polar sequences (KOPS) guide the direction of DNA translocation. FtsK can remove proteins from DNA as it translocates, but translocation stops specifically at XerCD-dif site, thereby preventing removal of XerC and XerD from dif.</text>
</comment>
<dbReference type="PANTHER" id="PTHR22683">
    <property type="entry name" value="SPORULATION PROTEIN RELATED"/>
    <property type="match status" value="1"/>
</dbReference>
<comment type="subcellular location">
    <subcellularLocation>
        <location evidence="1">Cell membrane</location>
        <topology evidence="1">Multi-pass membrane protein</topology>
    </subcellularLocation>
</comment>
<keyword evidence="4" id="KW-1003">Cell membrane</keyword>
<evidence type="ECO:0000256" key="3">
    <source>
        <dbReference type="ARBA" id="ARBA00020887"/>
    </source>
</evidence>
<dbReference type="RefSeq" id="WP_323737722.1">
    <property type="nucleotide sequence ID" value="NZ_CP112932.1"/>
</dbReference>
<feature type="transmembrane region" description="Helical" evidence="17">
    <location>
        <begin position="98"/>
        <end position="117"/>
    </location>
</feature>
<evidence type="ECO:0000256" key="5">
    <source>
        <dbReference type="ARBA" id="ARBA00022618"/>
    </source>
</evidence>
<dbReference type="Pfam" id="PF09397">
    <property type="entry name" value="FtsK_gamma"/>
    <property type="match status" value="1"/>
</dbReference>
<dbReference type="InterPro" id="IPR036390">
    <property type="entry name" value="WH_DNA-bd_sf"/>
</dbReference>
<keyword evidence="7 16" id="KW-0547">Nucleotide-binding</keyword>
<dbReference type="Pfam" id="PF13491">
    <property type="entry name" value="FtsK_4TM"/>
    <property type="match status" value="1"/>
</dbReference>
<comment type="subunit">
    <text evidence="15">Homohexamer. Forms a ring that surrounds DNA.</text>
</comment>
<dbReference type="InterPro" id="IPR036388">
    <property type="entry name" value="WH-like_DNA-bd_sf"/>
</dbReference>
<reference evidence="19 20" key="1">
    <citation type="submission" date="2022-10" db="EMBL/GenBank/DDBJ databases">
        <title>Host association and intracellularity evolved multiple times independently in the Rickettsiales.</title>
        <authorList>
            <person name="Castelli M."/>
            <person name="Nardi T."/>
            <person name="Gammuto L."/>
            <person name="Bellinzona G."/>
            <person name="Sabaneyeva E."/>
            <person name="Potekhin A."/>
            <person name="Serra V."/>
            <person name="Petroni G."/>
            <person name="Sassera D."/>
        </authorList>
    </citation>
    <scope>NUCLEOTIDE SEQUENCE [LARGE SCALE GENOMIC DNA]</scope>
    <source>
        <strain evidence="19 20">Kr 154-4</strain>
    </source>
</reference>
<evidence type="ECO:0000256" key="8">
    <source>
        <dbReference type="ARBA" id="ARBA00022829"/>
    </source>
</evidence>
<keyword evidence="12 17" id="KW-0472">Membrane</keyword>
<evidence type="ECO:0000256" key="16">
    <source>
        <dbReference type="PROSITE-ProRule" id="PRU00289"/>
    </source>
</evidence>
<sequence>MLYYLQKWFLHNKIQAILLMVIGIITITSLITYSQEDPSFNLVTHKYPSNFCKYFGSYLSDLLYQFLGLSSFLPALACIIWAIILYRTGELPWFAARFMVIIVASIGFSISCSNLKIKRLPADGGGAIGIMLHPLISEYGLIADIILFLLSITLFFTCLGINSRTYLAIFTKLTSIFSVFAKISKKYINKLKFSKTIKPAIIRQAPAITNNEIEYLQSAKEEEAPLASYHTVPRTKTKSVSESKTANLSTTIPPIDLLKNPDNQQIRTETKAELKQNAENLLKVLGDFGVKGQIIDISQGPVVTLYEFEPAAGTKSSRVIGLSDDIARSLSAISTRIAVIPGRNVLGIELPNKQRAFFCLRELIETAEYQDSNISLPLVLGKDLAGKPFIADLAKMPHLLVAGTTGSGKSVAINAMIMSLLYRYTPEECRLIMIDPKMLELSVYDNIPHLLTPVVTEPGKAVVALKWAVKEMENRYRLMSNVGVRNISGYNAKIIEAIKAGKTLERTVQVGFDPETGVPIYESIAINMEKLPFIVVIVDEMADLMLVAGKDIESSIQRLAQMARAAGIHIIMATQRPSVDVITGVIKANFPSRISFKVTSKIDSRTILGEQGAEQLLGLGDLLYMGNAARITRVHGPFVDDSEVEKVAEYLRAAGTPEYISAVTALADEDVVEAEEVNLNGSDNESMYKKAVQIVRLERKVSTSYIQRCLRIGYNRAADIIDRMEREGIIAAPNHAGKREILLPEE</sequence>
<protein>
    <recommendedName>
        <fullName evidence="3">DNA translocase FtsK</fullName>
    </recommendedName>
</protein>
<dbReference type="Gene3D" id="3.40.50.300">
    <property type="entry name" value="P-loop containing nucleotide triphosphate hydrolases"/>
    <property type="match status" value="1"/>
</dbReference>
<keyword evidence="20" id="KW-1185">Reference proteome</keyword>
<dbReference type="InterPro" id="IPR050206">
    <property type="entry name" value="FtsK/SpoIIIE/SftA"/>
</dbReference>
<dbReference type="Pfam" id="PF17854">
    <property type="entry name" value="FtsK_alpha"/>
    <property type="match status" value="1"/>
</dbReference>
<dbReference type="SUPFAM" id="SSF46785">
    <property type="entry name" value="Winged helix' DNA-binding domain"/>
    <property type="match status" value="1"/>
</dbReference>
<evidence type="ECO:0000313" key="19">
    <source>
        <dbReference type="EMBL" id="WPY00893.1"/>
    </source>
</evidence>
<feature type="binding site" evidence="16">
    <location>
        <begin position="403"/>
        <end position="410"/>
    </location>
    <ligand>
        <name>ATP</name>
        <dbReference type="ChEBI" id="CHEBI:30616"/>
    </ligand>
</feature>
<proteinExistence type="inferred from homology"/>
<dbReference type="InterPro" id="IPR002543">
    <property type="entry name" value="FtsK_dom"/>
</dbReference>
<dbReference type="InterPro" id="IPR025199">
    <property type="entry name" value="FtsK_4TM"/>
</dbReference>
<feature type="transmembrane region" description="Helical" evidence="17">
    <location>
        <begin position="63"/>
        <end position="86"/>
    </location>
</feature>
<dbReference type="InterPro" id="IPR018541">
    <property type="entry name" value="Ftsk_gamma"/>
</dbReference>
<evidence type="ECO:0000256" key="10">
    <source>
        <dbReference type="ARBA" id="ARBA00022989"/>
    </source>
</evidence>
<gene>
    <name evidence="19" type="ORF">Trichorick_00783</name>
</gene>
<evidence type="ECO:0000256" key="9">
    <source>
        <dbReference type="ARBA" id="ARBA00022840"/>
    </source>
</evidence>
<dbReference type="SMART" id="SM00843">
    <property type="entry name" value="Ftsk_gamma"/>
    <property type="match status" value="1"/>
</dbReference>
<keyword evidence="6 17" id="KW-0812">Transmembrane</keyword>
<comment type="similarity">
    <text evidence="2">Belongs to the FtsK/SpoIIIE/SftA family.</text>
</comment>
<evidence type="ECO:0000256" key="7">
    <source>
        <dbReference type="ARBA" id="ARBA00022741"/>
    </source>
</evidence>
<feature type="transmembrane region" description="Helical" evidence="17">
    <location>
        <begin position="166"/>
        <end position="184"/>
    </location>
</feature>
<evidence type="ECO:0000259" key="18">
    <source>
        <dbReference type="PROSITE" id="PS50901"/>
    </source>
</evidence>
<feature type="transmembrane region" description="Helical" evidence="17">
    <location>
        <begin position="12"/>
        <end position="33"/>
    </location>
</feature>
<dbReference type="EMBL" id="CP112932">
    <property type="protein sequence ID" value="WPY00893.1"/>
    <property type="molecule type" value="Genomic_DNA"/>
</dbReference>
<dbReference type="Proteomes" id="UP001326613">
    <property type="component" value="Chromosome"/>
</dbReference>
<keyword evidence="11" id="KW-0238">DNA-binding</keyword>
<keyword evidence="9 16" id="KW-0067">ATP-binding</keyword>
<dbReference type="SMART" id="SM00382">
    <property type="entry name" value="AAA"/>
    <property type="match status" value="1"/>
</dbReference>
<dbReference type="InterPro" id="IPR003593">
    <property type="entry name" value="AAA+_ATPase"/>
</dbReference>
<dbReference type="InterPro" id="IPR041027">
    <property type="entry name" value="FtsK_alpha"/>
</dbReference>
<dbReference type="PANTHER" id="PTHR22683:SF41">
    <property type="entry name" value="DNA TRANSLOCASE FTSK"/>
    <property type="match status" value="1"/>
</dbReference>
<feature type="domain" description="FtsK" evidence="18">
    <location>
        <begin position="386"/>
        <end position="605"/>
    </location>
</feature>
<evidence type="ECO:0000256" key="14">
    <source>
        <dbReference type="ARBA" id="ARBA00024784"/>
    </source>
</evidence>
<dbReference type="Pfam" id="PF01580">
    <property type="entry name" value="FtsK_SpoIIIE"/>
    <property type="match status" value="1"/>
</dbReference>
<name>A0ABZ0UVA0_9RICK</name>